<dbReference type="RefSeq" id="XP_033678859.1">
    <property type="nucleotide sequence ID" value="XM_033827158.1"/>
</dbReference>
<name>A0A6A6I077_9PLEO</name>
<evidence type="ECO:0000313" key="2">
    <source>
        <dbReference type="Proteomes" id="UP000800094"/>
    </source>
</evidence>
<proteinExistence type="predicted"/>
<gene>
    <name evidence="1" type="ORF">BU26DRAFT_509624</name>
</gene>
<dbReference type="GeneID" id="54580488"/>
<protein>
    <submittedName>
        <fullName evidence="1">Uncharacterized protein</fullName>
    </submittedName>
</protein>
<dbReference type="AlphaFoldDB" id="A0A6A6I077"/>
<evidence type="ECO:0000313" key="1">
    <source>
        <dbReference type="EMBL" id="KAF2243855.1"/>
    </source>
</evidence>
<keyword evidence="2" id="KW-1185">Reference proteome</keyword>
<reference evidence="1" key="1">
    <citation type="journal article" date="2020" name="Stud. Mycol.">
        <title>101 Dothideomycetes genomes: a test case for predicting lifestyles and emergence of pathogens.</title>
        <authorList>
            <person name="Haridas S."/>
            <person name="Albert R."/>
            <person name="Binder M."/>
            <person name="Bloem J."/>
            <person name="Labutti K."/>
            <person name="Salamov A."/>
            <person name="Andreopoulos B."/>
            <person name="Baker S."/>
            <person name="Barry K."/>
            <person name="Bills G."/>
            <person name="Bluhm B."/>
            <person name="Cannon C."/>
            <person name="Castanera R."/>
            <person name="Culley D."/>
            <person name="Daum C."/>
            <person name="Ezra D."/>
            <person name="Gonzalez J."/>
            <person name="Henrissat B."/>
            <person name="Kuo A."/>
            <person name="Liang C."/>
            <person name="Lipzen A."/>
            <person name="Lutzoni F."/>
            <person name="Magnuson J."/>
            <person name="Mondo S."/>
            <person name="Nolan M."/>
            <person name="Ohm R."/>
            <person name="Pangilinan J."/>
            <person name="Park H.-J."/>
            <person name="Ramirez L."/>
            <person name="Alfaro M."/>
            <person name="Sun H."/>
            <person name="Tritt A."/>
            <person name="Yoshinaga Y."/>
            <person name="Zwiers L.-H."/>
            <person name="Turgeon B."/>
            <person name="Goodwin S."/>
            <person name="Spatafora J."/>
            <person name="Crous P."/>
            <person name="Grigoriev I."/>
        </authorList>
    </citation>
    <scope>NUCLEOTIDE SEQUENCE</scope>
    <source>
        <strain evidence="1">CBS 122368</strain>
    </source>
</reference>
<dbReference type="OrthoDB" id="5022336at2759"/>
<organism evidence="1 2">
    <name type="scientific">Trematosphaeria pertusa</name>
    <dbReference type="NCBI Taxonomy" id="390896"/>
    <lineage>
        <taxon>Eukaryota</taxon>
        <taxon>Fungi</taxon>
        <taxon>Dikarya</taxon>
        <taxon>Ascomycota</taxon>
        <taxon>Pezizomycotina</taxon>
        <taxon>Dothideomycetes</taxon>
        <taxon>Pleosporomycetidae</taxon>
        <taxon>Pleosporales</taxon>
        <taxon>Massarineae</taxon>
        <taxon>Trematosphaeriaceae</taxon>
        <taxon>Trematosphaeria</taxon>
    </lineage>
</organism>
<sequence>MSYKALFTIAAALDHEIHQMDVKIGVPPEQSPVWIEAGFPVDLGFELLVPDIEILVKGQYIAVSGGVPVPRVPACTPSLFQHDPARSYKENYVKKQSGWGSTQDRYPAFFHVTPPNSISVMADAGTCLHSSPQLALSATNSYRTTIYYGQYKGVFLTSAHLSSYATLSSGVTF</sequence>
<dbReference type="EMBL" id="ML987204">
    <property type="protein sequence ID" value="KAF2243855.1"/>
    <property type="molecule type" value="Genomic_DNA"/>
</dbReference>
<accession>A0A6A6I077</accession>
<dbReference type="Proteomes" id="UP000800094">
    <property type="component" value="Unassembled WGS sequence"/>
</dbReference>